<proteinExistence type="predicted"/>
<reference evidence="2 3" key="1">
    <citation type="submission" date="2023-10" db="EMBL/GenBank/DDBJ databases">
        <title>Virgibacillus soli CC-YMP-6 genome.</title>
        <authorList>
            <person name="Miliotis G."/>
            <person name="Sengupta P."/>
            <person name="Hameed A."/>
            <person name="Chuvochina M."/>
            <person name="Mcdonagh F."/>
            <person name="Simpson A.C."/>
            <person name="Singh N.K."/>
            <person name="Rekha P.D."/>
            <person name="Raman K."/>
            <person name="Hugenholtz P."/>
            <person name="Venkateswaran K."/>
        </authorList>
    </citation>
    <scope>NUCLEOTIDE SEQUENCE [LARGE SCALE GENOMIC DNA]</scope>
    <source>
        <strain evidence="2 3">CC-YMP-6</strain>
    </source>
</reference>
<dbReference type="Pfam" id="PF14179">
    <property type="entry name" value="YppG"/>
    <property type="match status" value="1"/>
</dbReference>
<evidence type="ECO:0000313" key="3">
    <source>
        <dbReference type="Proteomes" id="UP001275315"/>
    </source>
</evidence>
<evidence type="ECO:0000313" key="2">
    <source>
        <dbReference type="EMBL" id="MDY0407999.1"/>
    </source>
</evidence>
<feature type="compositionally biased region" description="Polar residues" evidence="1">
    <location>
        <begin position="20"/>
        <end position="33"/>
    </location>
</feature>
<dbReference type="EMBL" id="JAWDIQ010000001">
    <property type="protein sequence ID" value="MDY0407999.1"/>
    <property type="molecule type" value="Genomic_DNA"/>
</dbReference>
<comment type="caution">
    <text evidence="2">The sequence shown here is derived from an EMBL/GenBank/DDBJ whole genome shotgun (WGS) entry which is preliminary data.</text>
</comment>
<dbReference type="Proteomes" id="UP001275315">
    <property type="component" value="Unassembled WGS sequence"/>
</dbReference>
<name>A0ABU5CQA1_9BACI</name>
<organism evidence="2 3">
    <name type="scientific">Paracerasibacillus soli</name>
    <dbReference type="NCBI Taxonomy" id="480284"/>
    <lineage>
        <taxon>Bacteria</taxon>
        <taxon>Bacillati</taxon>
        <taxon>Bacillota</taxon>
        <taxon>Bacilli</taxon>
        <taxon>Bacillales</taxon>
        <taxon>Bacillaceae</taxon>
        <taxon>Paracerasibacillus</taxon>
    </lineage>
</organism>
<dbReference type="InterPro" id="IPR025555">
    <property type="entry name" value="YppG"/>
</dbReference>
<protein>
    <submittedName>
        <fullName evidence="2">YppG family protein</fullName>
    </submittedName>
</protein>
<sequence>MFPMGPPRQPRQVRREHMPSRQSLFRQRQIPKQKTQGIGNVVSMFQAPDGNIDMEKVSTTISHVSKLYGQVSPMISPLLSRFIKK</sequence>
<dbReference type="RefSeq" id="WP_320378764.1">
    <property type="nucleotide sequence ID" value="NZ_JAWDIQ010000001.1"/>
</dbReference>
<keyword evidence="3" id="KW-1185">Reference proteome</keyword>
<feature type="region of interest" description="Disordered" evidence="1">
    <location>
        <begin position="1"/>
        <end position="33"/>
    </location>
</feature>
<accession>A0ABU5CQA1</accession>
<gene>
    <name evidence="2" type="ORF">RWD45_04470</name>
</gene>
<evidence type="ECO:0000256" key="1">
    <source>
        <dbReference type="SAM" id="MobiDB-lite"/>
    </source>
</evidence>